<keyword evidence="2" id="KW-1185">Reference proteome</keyword>
<name>A0A1S8YM37_9GAMM</name>
<gene>
    <name evidence="1" type="ORF">BTJ39_09755</name>
</gene>
<protein>
    <submittedName>
        <fullName evidence="1">Uncharacterized protein</fullName>
    </submittedName>
</protein>
<dbReference type="AlphaFoldDB" id="A0A1S8YM37"/>
<accession>A0A1S8YM37</accession>
<sequence length="61" mass="6780">MRYNLSVDAISEQTRFFSAKKEVADAIHRAANSDKTTLQAPAAKSCSLLIISNEILTARRR</sequence>
<comment type="caution">
    <text evidence="1">The sequence shown here is derived from an EMBL/GenBank/DDBJ whole genome shotgun (WGS) entry which is preliminary data.</text>
</comment>
<evidence type="ECO:0000313" key="2">
    <source>
        <dbReference type="Proteomes" id="UP000190667"/>
    </source>
</evidence>
<dbReference type="Proteomes" id="UP000190667">
    <property type="component" value="Unassembled WGS sequence"/>
</dbReference>
<evidence type="ECO:0000313" key="1">
    <source>
        <dbReference type="EMBL" id="OON40171.1"/>
    </source>
</evidence>
<proteinExistence type="predicted"/>
<organism evidence="1 2">
    <name type="scientific">Izhakiella australiensis</name>
    <dbReference type="NCBI Taxonomy" id="1926881"/>
    <lineage>
        <taxon>Bacteria</taxon>
        <taxon>Pseudomonadati</taxon>
        <taxon>Pseudomonadota</taxon>
        <taxon>Gammaproteobacteria</taxon>
        <taxon>Enterobacterales</taxon>
        <taxon>Erwiniaceae</taxon>
        <taxon>Izhakiella</taxon>
    </lineage>
</organism>
<reference evidence="1 2" key="1">
    <citation type="submission" date="2016-12" db="EMBL/GenBank/DDBJ databases">
        <title>Izhakiella australiana sp. nov. of genus Izhakiella isolated from Australian desert.</title>
        <authorList>
            <person name="Ji M."/>
        </authorList>
    </citation>
    <scope>NUCLEOTIDE SEQUENCE [LARGE SCALE GENOMIC DNA]</scope>
    <source>
        <strain evidence="1 2">D4N98</strain>
    </source>
</reference>
<dbReference type="EMBL" id="MRUL01000005">
    <property type="protein sequence ID" value="OON40171.1"/>
    <property type="molecule type" value="Genomic_DNA"/>
</dbReference>